<evidence type="ECO:0008006" key="9">
    <source>
        <dbReference type="Google" id="ProtNLM"/>
    </source>
</evidence>
<feature type="transmembrane region" description="Helical" evidence="6">
    <location>
        <begin position="213"/>
        <end position="235"/>
    </location>
</feature>
<feature type="transmembrane region" description="Helical" evidence="6">
    <location>
        <begin position="449"/>
        <end position="469"/>
    </location>
</feature>
<dbReference type="Proteomes" id="UP000635565">
    <property type="component" value="Unassembled WGS sequence"/>
</dbReference>
<evidence type="ECO:0000256" key="1">
    <source>
        <dbReference type="ARBA" id="ARBA00004651"/>
    </source>
</evidence>
<feature type="transmembrane region" description="Helical" evidence="6">
    <location>
        <begin position="355"/>
        <end position="379"/>
    </location>
</feature>
<reference evidence="7 8" key="1">
    <citation type="journal article" date="2021" name="Int. J. Syst. Evol. Microbiol.">
        <title>Reticulibacter mediterranei gen. nov., sp. nov., within the new family Reticulibacteraceae fam. nov., and Ktedonospora formicarum gen. nov., sp. nov., Ktedonobacter robiniae sp. nov., Dictyobacter formicarum sp. nov. and Dictyobacter arantiisoli sp. nov., belonging to the class Ktedonobacteria.</title>
        <authorList>
            <person name="Yabe S."/>
            <person name="Zheng Y."/>
            <person name="Wang C.M."/>
            <person name="Sakai Y."/>
            <person name="Abe K."/>
            <person name="Yokota A."/>
            <person name="Donadio S."/>
            <person name="Cavaletti L."/>
            <person name="Monciardini P."/>
        </authorList>
    </citation>
    <scope>NUCLEOTIDE SEQUENCE [LARGE SCALE GENOMIC DNA]</scope>
    <source>
        <strain evidence="7 8">SOSP1-9</strain>
    </source>
</reference>
<comment type="subcellular location">
    <subcellularLocation>
        <location evidence="1">Cell membrane</location>
        <topology evidence="1">Multi-pass membrane protein</topology>
    </subcellularLocation>
</comment>
<feature type="transmembrane region" description="Helical" evidence="6">
    <location>
        <begin position="114"/>
        <end position="134"/>
    </location>
</feature>
<evidence type="ECO:0000256" key="4">
    <source>
        <dbReference type="ARBA" id="ARBA00022989"/>
    </source>
</evidence>
<dbReference type="InterPro" id="IPR002797">
    <property type="entry name" value="Polysacc_synth"/>
</dbReference>
<dbReference type="InterPro" id="IPR050833">
    <property type="entry name" value="Poly_Biosynth_Transport"/>
</dbReference>
<feature type="transmembrane region" description="Helical" evidence="6">
    <location>
        <begin position="247"/>
        <end position="264"/>
    </location>
</feature>
<comment type="caution">
    <text evidence="7">The sequence shown here is derived from an EMBL/GenBank/DDBJ whole genome shotgun (WGS) entry which is preliminary data.</text>
</comment>
<keyword evidence="5 6" id="KW-0472">Membrane</keyword>
<dbReference type="RefSeq" id="WP_201360387.1">
    <property type="nucleotide sequence ID" value="NZ_BNJJ01000002.1"/>
</dbReference>
<feature type="transmembrane region" description="Helical" evidence="6">
    <location>
        <begin position="154"/>
        <end position="174"/>
    </location>
</feature>
<feature type="transmembrane region" description="Helical" evidence="6">
    <location>
        <begin position="181"/>
        <end position="207"/>
    </location>
</feature>
<protein>
    <recommendedName>
        <fullName evidence="9">Polysaccharide biosynthesis protein C-terminal domain-containing protein</fullName>
    </recommendedName>
</protein>
<accession>A0ABQ3VC16</accession>
<evidence type="ECO:0000256" key="5">
    <source>
        <dbReference type="ARBA" id="ARBA00023136"/>
    </source>
</evidence>
<feature type="transmembrane region" description="Helical" evidence="6">
    <location>
        <begin position="326"/>
        <end position="349"/>
    </location>
</feature>
<dbReference type="Pfam" id="PF01943">
    <property type="entry name" value="Polysacc_synt"/>
    <property type="match status" value="1"/>
</dbReference>
<feature type="transmembrane region" description="Helical" evidence="6">
    <location>
        <begin position="417"/>
        <end position="437"/>
    </location>
</feature>
<feature type="transmembrane region" description="Helical" evidence="6">
    <location>
        <begin position="391"/>
        <end position="411"/>
    </location>
</feature>
<feature type="transmembrane region" description="Helical" evidence="6">
    <location>
        <begin position="284"/>
        <end position="306"/>
    </location>
</feature>
<evidence type="ECO:0000256" key="2">
    <source>
        <dbReference type="ARBA" id="ARBA00022475"/>
    </source>
</evidence>
<feature type="transmembrane region" description="Helical" evidence="6">
    <location>
        <begin position="74"/>
        <end position="93"/>
    </location>
</feature>
<keyword evidence="2" id="KW-1003">Cell membrane</keyword>
<gene>
    <name evidence="7" type="primary">wzx</name>
    <name evidence="7" type="ORF">KSZ_07470</name>
</gene>
<name>A0ABQ3VC16_9CHLR</name>
<evidence type="ECO:0000313" key="8">
    <source>
        <dbReference type="Proteomes" id="UP000635565"/>
    </source>
</evidence>
<dbReference type="EMBL" id="BNJJ01000002">
    <property type="protein sequence ID" value="GHO82741.1"/>
    <property type="molecule type" value="Genomic_DNA"/>
</dbReference>
<keyword evidence="4 6" id="KW-1133">Transmembrane helix</keyword>
<feature type="transmembrane region" description="Helical" evidence="6">
    <location>
        <begin position="44"/>
        <end position="62"/>
    </location>
</feature>
<sequence>MDLLKSKLNRKNNTQLLTKKLHYVGASIDRQFPSLSKLIQNSGAYALSSIITPFISLALAPFLTHNLSSSEYGILTLLNTILSLGASVTQLGLSTAFFRAYNYDYSHHDDKRDVVATLTLLLFIVSLLATLGTLSTSSFLARFLLGHSSLSGLIAIGGGIMFVQNLTVPGFSWLRAENRTLFYSLLSIGNLLIALLANIILVGLLHWGIAGSLIATAGGYLSVVICTIPLILLRVGIKIRMDIARNLLMFGAPLILNVVSYWTLQLSDRYLLSRYSSLVETAKYGVSYNLGSALAIVVITPFTLAWPYTMYATAKTKNASYTFKIIFRWFSIFVLLVSFAFSFIGIFLLNCLFPVVYHSVAYVIPIVSTSIVFFGIYNVFMIGVNIKRKTWLGGIFTMIAAIVNFLLNMVLIPHYGALGAAISTLVAYVVLALVAYIVNQRIYPIAFEVGRFVVALLIGSALYVGSGLITQHQGMFITLGVYVSALLFYAGLLIVLGKKQYSQ</sequence>
<evidence type="ECO:0000313" key="7">
    <source>
        <dbReference type="EMBL" id="GHO82741.1"/>
    </source>
</evidence>
<keyword evidence="8" id="KW-1185">Reference proteome</keyword>
<dbReference type="PANTHER" id="PTHR30250:SF11">
    <property type="entry name" value="O-ANTIGEN TRANSPORTER-RELATED"/>
    <property type="match status" value="1"/>
</dbReference>
<dbReference type="PANTHER" id="PTHR30250">
    <property type="entry name" value="PST FAMILY PREDICTED COLANIC ACID TRANSPORTER"/>
    <property type="match status" value="1"/>
</dbReference>
<evidence type="ECO:0000256" key="3">
    <source>
        <dbReference type="ARBA" id="ARBA00022692"/>
    </source>
</evidence>
<proteinExistence type="predicted"/>
<organism evidence="7 8">
    <name type="scientific">Dictyobacter formicarum</name>
    <dbReference type="NCBI Taxonomy" id="2778368"/>
    <lineage>
        <taxon>Bacteria</taxon>
        <taxon>Bacillati</taxon>
        <taxon>Chloroflexota</taxon>
        <taxon>Ktedonobacteria</taxon>
        <taxon>Ktedonobacterales</taxon>
        <taxon>Dictyobacteraceae</taxon>
        <taxon>Dictyobacter</taxon>
    </lineage>
</organism>
<keyword evidence="3 6" id="KW-0812">Transmembrane</keyword>
<evidence type="ECO:0000256" key="6">
    <source>
        <dbReference type="SAM" id="Phobius"/>
    </source>
</evidence>
<feature type="transmembrane region" description="Helical" evidence="6">
    <location>
        <begin position="475"/>
        <end position="496"/>
    </location>
</feature>